<feature type="domain" description="LD-carboxypeptidase C-terminal" evidence="1">
    <location>
        <begin position="11"/>
        <end position="54"/>
    </location>
</feature>
<dbReference type="KEGG" id="srd:SD10_11435"/>
<dbReference type="AlphaFoldDB" id="A0A0E3ZW03"/>
<dbReference type="Pfam" id="PF17676">
    <property type="entry name" value="Peptidase_S66C"/>
    <property type="match status" value="1"/>
</dbReference>
<dbReference type="HOGENOM" id="CLU_2755851_0_0_10"/>
<dbReference type="SUPFAM" id="SSF141986">
    <property type="entry name" value="LD-carboxypeptidase A C-terminal domain-like"/>
    <property type="match status" value="1"/>
</dbReference>
<dbReference type="InterPro" id="IPR027461">
    <property type="entry name" value="Carboxypeptidase_A_C_sf"/>
</dbReference>
<evidence type="ECO:0000259" key="1">
    <source>
        <dbReference type="Pfam" id="PF17676"/>
    </source>
</evidence>
<reference evidence="2 3" key="1">
    <citation type="journal article" date="2014" name="Curr. Microbiol.">
        <title>Spirosoma radiotolerans sp. nov., a gamma-radiation-resistant bacterium isolated from gamma ray-irradiated soil.</title>
        <authorList>
            <person name="Lee J.J."/>
            <person name="Srinivasan S."/>
            <person name="Lim S."/>
            <person name="Joe M."/>
            <person name="Im S."/>
            <person name="Bae S.I."/>
            <person name="Park K.R."/>
            <person name="Han J.H."/>
            <person name="Park S.H."/>
            <person name="Joo B.M."/>
            <person name="Park S.J."/>
            <person name="Kim M.K."/>
        </authorList>
    </citation>
    <scope>NUCLEOTIDE SEQUENCE [LARGE SCALE GENOMIC DNA]</scope>
    <source>
        <strain evidence="2 3">DG5A</strain>
    </source>
</reference>
<gene>
    <name evidence="2" type="ORF">SD10_11435</name>
</gene>
<dbReference type="EMBL" id="CP010429">
    <property type="protein sequence ID" value="AKD55425.1"/>
    <property type="molecule type" value="Genomic_DNA"/>
</dbReference>
<evidence type="ECO:0000313" key="2">
    <source>
        <dbReference type="EMBL" id="AKD55425.1"/>
    </source>
</evidence>
<accession>A0A0E3ZW03</accession>
<dbReference type="InterPro" id="IPR040921">
    <property type="entry name" value="Peptidase_S66C"/>
</dbReference>
<protein>
    <recommendedName>
        <fullName evidence="1">LD-carboxypeptidase C-terminal domain-containing protein</fullName>
    </recommendedName>
</protein>
<proteinExistence type="predicted"/>
<keyword evidence="3" id="KW-1185">Reference proteome</keyword>
<dbReference type="PATRIC" id="fig|1379870.5.peg.2486"/>
<dbReference type="RefSeq" id="WP_046573917.1">
    <property type="nucleotide sequence ID" value="NZ_CP010429.1"/>
</dbReference>
<sequence>MGRPDNNAYVKEYNDELLKVLQEEESTAMPVITEMNFGHTCPVFSLPYGAMAQIDCTSKTFSRVESGVEA</sequence>
<name>A0A0E3ZW03_9BACT</name>
<organism evidence="2 3">
    <name type="scientific">Spirosoma radiotolerans</name>
    <dbReference type="NCBI Taxonomy" id="1379870"/>
    <lineage>
        <taxon>Bacteria</taxon>
        <taxon>Pseudomonadati</taxon>
        <taxon>Bacteroidota</taxon>
        <taxon>Cytophagia</taxon>
        <taxon>Cytophagales</taxon>
        <taxon>Cytophagaceae</taxon>
        <taxon>Spirosoma</taxon>
    </lineage>
</organism>
<dbReference type="Proteomes" id="UP000033054">
    <property type="component" value="Chromosome"/>
</dbReference>
<dbReference type="Gene3D" id="3.50.30.60">
    <property type="entry name" value="LD-carboxypeptidase A C-terminal domain-like"/>
    <property type="match status" value="1"/>
</dbReference>
<evidence type="ECO:0000313" key="3">
    <source>
        <dbReference type="Proteomes" id="UP000033054"/>
    </source>
</evidence>